<name>A0A9K3K4X6_9STRA</name>
<evidence type="ECO:0000313" key="6">
    <source>
        <dbReference type="Proteomes" id="UP000693970"/>
    </source>
</evidence>
<reference evidence="4" key="2">
    <citation type="submission" date="2021-04" db="EMBL/GenBank/DDBJ databases">
        <authorList>
            <person name="Podell S."/>
        </authorList>
    </citation>
    <scope>NUCLEOTIDE SEQUENCE</scope>
    <source>
        <strain evidence="4">Hildebrandi</strain>
    </source>
</reference>
<organism evidence="4 6">
    <name type="scientific">Nitzschia inconspicua</name>
    <dbReference type="NCBI Taxonomy" id="303405"/>
    <lineage>
        <taxon>Eukaryota</taxon>
        <taxon>Sar</taxon>
        <taxon>Stramenopiles</taxon>
        <taxon>Ochrophyta</taxon>
        <taxon>Bacillariophyta</taxon>
        <taxon>Bacillariophyceae</taxon>
        <taxon>Bacillariophycidae</taxon>
        <taxon>Bacillariales</taxon>
        <taxon>Bacillariaceae</taxon>
        <taxon>Nitzschia</taxon>
    </lineage>
</organism>
<dbReference type="AlphaFoldDB" id="A0A9K3K4X6"/>
<evidence type="ECO:0000259" key="3">
    <source>
        <dbReference type="Pfam" id="PF00168"/>
    </source>
</evidence>
<sequence length="651" mass="72601">MVLQFLKPIVILWAGLSALDDVSSAMKIMRLVGSSLSPFRQDESQNSMCNLCDDIVAGLMAGTEGLQAVPCSWLCLRVPKCMRLCETVKETAANSTKYPCITAGYCTDEFADEDDVYGITLTQMECAKGPLWSCEPRKYCRRHRQGWKWKCSPKPGVGRWVGMQKAAAKQTAALAAGFVQRKHCGEPDAGPFCIASPTGIGKIAEVLGAILSLIYGGYNSIVAIETPGGDDDQQWLTFWIILVGSMFLERAVMQVLLSKFPFYYEIKLLVLIWLMFFGGATYVYRRLRRKLASLSPFLESLLNQRSNETAQRQLDILADIGGAVIVNQIKSQERNATKNPGRRSSAVVIKKSDTNDKTSWEYDYLEIPRKDPNSVAAEQLYVLSKWLLSSEGFKEMEENNMSRETIAMLLERAAALISFHPKYLNIHLIGTKPGPEGDLPAVDRNGHVDCYVKFYIRSTKGESNDRKGVRPEKSSIAGQVVTSSIVYNKRSPVWNEKIELLLRGGAIGSDGTYRDKYTKDAFVVAEAWDADVGIWGIGLDFFQISFLLTTTFLFVGHVRGNLDSLLDAVTTRDRAWLETFILSVVAINFLGLTACYLMSVILRADDAFIGSCEVPPNLMLDQREHTLCLRLQDAKHSARQGILRVRFSLSE</sequence>
<keyword evidence="1" id="KW-0472">Membrane</keyword>
<feature type="transmembrane region" description="Helical" evidence="1">
    <location>
        <begin position="206"/>
        <end position="224"/>
    </location>
</feature>
<proteinExistence type="predicted"/>
<evidence type="ECO:0000256" key="1">
    <source>
        <dbReference type="SAM" id="Phobius"/>
    </source>
</evidence>
<feature type="transmembrane region" description="Helical" evidence="1">
    <location>
        <begin position="262"/>
        <end position="284"/>
    </location>
</feature>
<keyword evidence="6" id="KW-1185">Reference proteome</keyword>
<dbReference type="EMBL" id="JAGRRH010000001">
    <property type="protein sequence ID" value="KAG7374757.1"/>
    <property type="molecule type" value="Genomic_DNA"/>
</dbReference>
<keyword evidence="2" id="KW-0732">Signal</keyword>
<keyword evidence="1" id="KW-0812">Transmembrane</keyword>
<accession>A0A9K3K4X6</accession>
<dbReference type="Pfam" id="PF03134">
    <property type="entry name" value="TB2_DP1_HVA22"/>
    <property type="match status" value="1"/>
</dbReference>
<dbReference type="InterPro" id="IPR000008">
    <property type="entry name" value="C2_dom"/>
</dbReference>
<dbReference type="PANTHER" id="PTHR12300">
    <property type="entry name" value="HVA22-LIKE PROTEINS"/>
    <property type="match status" value="1"/>
</dbReference>
<dbReference type="Proteomes" id="UP000693970">
    <property type="component" value="Unassembled WGS sequence"/>
</dbReference>
<feature type="signal peptide" evidence="2">
    <location>
        <begin position="1"/>
        <end position="25"/>
    </location>
</feature>
<dbReference type="InterPro" id="IPR004345">
    <property type="entry name" value="TB2_DP1_HVA22"/>
</dbReference>
<evidence type="ECO:0000313" key="5">
    <source>
        <dbReference type="EMBL" id="KAG7374757.1"/>
    </source>
</evidence>
<feature type="chain" id="PRO_5039882891" evidence="2">
    <location>
        <begin position="26"/>
        <end position="651"/>
    </location>
</feature>
<feature type="transmembrane region" description="Helical" evidence="1">
    <location>
        <begin position="532"/>
        <end position="555"/>
    </location>
</feature>
<keyword evidence="1" id="KW-1133">Transmembrane helix</keyword>
<dbReference type="EMBL" id="JAGRRH010000091">
    <property type="protein sequence ID" value="KAG7337204.1"/>
    <property type="molecule type" value="Genomic_DNA"/>
</dbReference>
<gene>
    <name evidence="5" type="ORF">IV203_013852</name>
    <name evidence="4" type="ORF">IV203_014189</name>
</gene>
<protein>
    <submittedName>
        <fullName evidence="4">TB2/DP1, HVA22 family protein</fullName>
    </submittedName>
</protein>
<feature type="transmembrane region" description="Helical" evidence="1">
    <location>
        <begin position="575"/>
        <end position="598"/>
    </location>
</feature>
<evidence type="ECO:0000313" key="4">
    <source>
        <dbReference type="EMBL" id="KAG7337204.1"/>
    </source>
</evidence>
<feature type="transmembrane region" description="Helical" evidence="1">
    <location>
        <begin position="236"/>
        <end position="256"/>
    </location>
</feature>
<evidence type="ECO:0000256" key="2">
    <source>
        <dbReference type="SAM" id="SignalP"/>
    </source>
</evidence>
<dbReference type="Pfam" id="PF00168">
    <property type="entry name" value="C2"/>
    <property type="match status" value="1"/>
</dbReference>
<comment type="caution">
    <text evidence="4">The sequence shown here is derived from an EMBL/GenBank/DDBJ whole genome shotgun (WGS) entry which is preliminary data.</text>
</comment>
<dbReference type="OrthoDB" id="10009287at2759"/>
<feature type="domain" description="C2" evidence="3">
    <location>
        <begin position="438"/>
        <end position="500"/>
    </location>
</feature>
<reference evidence="4" key="1">
    <citation type="journal article" date="2021" name="Sci. Rep.">
        <title>Diploid genomic architecture of Nitzschia inconspicua, an elite biomass production diatom.</title>
        <authorList>
            <person name="Oliver A."/>
            <person name="Podell S."/>
            <person name="Pinowska A."/>
            <person name="Traller J.C."/>
            <person name="Smith S.R."/>
            <person name="McClure R."/>
            <person name="Beliaev A."/>
            <person name="Bohutskyi P."/>
            <person name="Hill E.A."/>
            <person name="Rabines A."/>
            <person name="Zheng H."/>
            <person name="Allen L.Z."/>
            <person name="Kuo A."/>
            <person name="Grigoriev I.V."/>
            <person name="Allen A.E."/>
            <person name="Hazlebeck D."/>
            <person name="Allen E.E."/>
        </authorList>
    </citation>
    <scope>NUCLEOTIDE SEQUENCE</scope>
    <source>
        <strain evidence="4">Hildebrandi</strain>
    </source>
</reference>